<dbReference type="Proteomes" id="UP001057134">
    <property type="component" value="Chromosome"/>
</dbReference>
<reference evidence="2" key="2">
    <citation type="journal article" date="2021" name="J Anim Sci Technol">
        <title>Complete genome sequence of Paenibacillus konkukensis sp. nov. SK3146 as a potential probiotic strain.</title>
        <authorList>
            <person name="Jung H.I."/>
            <person name="Park S."/>
            <person name="Niu K.M."/>
            <person name="Lee S.W."/>
            <person name="Kothari D."/>
            <person name="Yi K.J."/>
            <person name="Kim S.K."/>
        </authorList>
    </citation>
    <scope>NUCLEOTIDE SEQUENCE</scope>
    <source>
        <strain evidence="2">SK3146</strain>
    </source>
</reference>
<name>A0ABY4RGZ6_9BACL</name>
<dbReference type="Pfam" id="PF04307">
    <property type="entry name" value="YdjM"/>
    <property type="match status" value="1"/>
</dbReference>
<keyword evidence="1" id="KW-0472">Membrane</keyword>
<sequence length="260" mass="28001">MTEAMTGRTHLLVSTGLTLSLLQLAGQGVSLPAAGVAVVSSLLPDIDEPNSLLLQKTMPKPLLLKLKLLFAAAGAGFILYSYLQSFYTPYSYAAGALLIMMCLVNQRLFRQLLMMLLGGVLLCLGASAGPWLGTAGALLMVCAVLPHRGLTHSVYGVLIWGGLLYYASLKLGVSLWMAGSVSYALHLLCDALTKQGIHPLPPWKWKLAIPLMSTGKFSGFLVESVCITVTFVLLWQTFVVPMGTATVGLWEQVKNVWAQF</sequence>
<gene>
    <name evidence="2" type="ORF">SK3146_00653</name>
</gene>
<evidence type="ECO:0000313" key="3">
    <source>
        <dbReference type="Proteomes" id="UP001057134"/>
    </source>
</evidence>
<feature type="transmembrane region" description="Helical" evidence="1">
    <location>
        <begin position="149"/>
        <end position="167"/>
    </location>
</feature>
<keyword evidence="3" id="KW-1185">Reference proteome</keyword>
<keyword evidence="1" id="KW-1133">Transmembrane helix</keyword>
<keyword evidence="1" id="KW-0812">Transmembrane</keyword>
<feature type="transmembrane region" description="Helical" evidence="1">
    <location>
        <begin position="90"/>
        <end position="109"/>
    </location>
</feature>
<dbReference type="PANTHER" id="PTHR35531">
    <property type="entry name" value="INNER MEMBRANE PROTEIN YBCI-RELATED"/>
    <property type="match status" value="1"/>
</dbReference>
<organism evidence="2 3">
    <name type="scientific">Paenibacillus konkukensis</name>
    <dbReference type="NCBI Taxonomy" id="2020716"/>
    <lineage>
        <taxon>Bacteria</taxon>
        <taxon>Bacillati</taxon>
        <taxon>Bacillota</taxon>
        <taxon>Bacilli</taxon>
        <taxon>Bacillales</taxon>
        <taxon>Paenibacillaceae</taxon>
        <taxon>Paenibacillus</taxon>
    </lineage>
</organism>
<dbReference type="PANTHER" id="PTHR35531:SF1">
    <property type="entry name" value="INNER MEMBRANE PROTEIN YBCI-RELATED"/>
    <property type="match status" value="1"/>
</dbReference>
<feature type="transmembrane region" description="Helical" evidence="1">
    <location>
        <begin position="64"/>
        <end position="83"/>
    </location>
</feature>
<dbReference type="InterPro" id="IPR007404">
    <property type="entry name" value="YdjM-like"/>
</dbReference>
<proteinExistence type="predicted"/>
<accession>A0ABY4RGZ6</accession>
<evidence type="ECO:0000313" key="2">
    <source>
        <dbReference type="EMBL" id="UQZ81497.1"/>
    </source>
</evidence>
<protein>
    <submittedName>
        <fullName evidence="2">Inner membrane protein</fullName>
    </submittedName>
</protein>
<dbReference type="RefSeq" id="WP_249863729.1">
    <property type="nucleotide sequence ID" value="NZ_CP027059.1"/>
</dbReference>
<dbReference type="EMBL" id="CP027059">
    <property type="protein sequence ID" value="UQZ81497.1"/>
    <property type="molecule type" value="Genomic_DNA"/>
</dbReference>
<evidence type="ECO:0000256" key="1">
    <source>
        <dbReference type="SAM" id="Phobius"/>
    </source>
</evidence>
<feature type="transmembrane region" description="Helical" evidence="1">
    <location>
        <begin position="115"/>
        <end position="142"/>
    </location>
</feature>
<reference evidence="2" key="1">
    <citation type="submission" date="2018-02" db="EMBL/GenBank/DDBJ databases">
        <authorList>
            <person name="Kim S.-K."/>
            <person name="Jung H.-I."/>
            <person name="Lee S.-W."/>
        </authorList>
    </citation>
    <scope>NUCLEOTIDE SEQUENCE</scope>
    <source>
        <strain evidence="2">SK3146</strain>
    </source>
</reference>
<feature type="transmembrane region" description="Helical" evidence="1">
    <location>
        <begin position="214"/>
        <end position="235"/>
    </location>
</feature>